<evidence type="ECO:0000256" key="7">
    <source>
        <dbReference type="SAM" id="Phobius"/>
    </source>
</evidence>
<dbReference type="Proteomes" id="UP001489004">
    <property type="component" value="Unassembled WGS sequence"/>
</dbReference>
<dbReference type="Gene3D" id="1.25.40.10">
    <property type="entry name" value="Tetratricopeptide repeat domain"/>
    <property type="match status" value="1"/>
</dbReference>
<comment type="caution">
    <text evidence="9">The sequence shown here is derived from an EMBL/GenBank/DDBJ whole genome shotgun (WGS) entry which is preliminary data.</text>
</comment>
<dbReference type="Pfam" id="PF00856">
    <property type="entry name" value="SET"/>
    <property type="match status" value="1"/>
</dbReference>
<keyword evidence="5 7" id="KW-0472">Membrane</keyword>
<evidence type="ECO:0000256" key="6">
    <source>
        <dbReference type="ARBA" id="ARBA00023180"/>
    </source>
</evidence>
<dbReference type="SUPFAM" id="SSF82199">
    <property type="entry name" value="SET domain"/>
    <property type="match status" value="1"/>
</dbReference>
<dbReference type="GO" id="GO:0016020">
    <property type="term" value="C:membrane"/>
    <property type="evidence" value="ECO:0007669"/>
    <property type="project" value="UniProtKB-SubCell"/>
</dbReference>
<dbReference type="Pfam" id="PF10268">
    <property type="entry name" value="Tmemb_161AB"/>
    <property type="match status" value="1"/>
</dbReference>
<proteinExistence type="inferred from homology"/>
<sequence length="897" mass="96140">MVLFRGFLGNVVGSAFVTALAGRFGLPTAVLEGLWRFQVPGPGAAAAAAQGEAQTHSSLSRDRRRQAKREIRLGGAESIYVHRIAAEHVVATAHFAQLEHLVICALLCIVNFILSQLSSSRWGALQATKSPVVPVLAVLWALYLLFQVEFTTGVAGAGDRAAMLVVGAVGGLVAAVLLWWVPAFQLGPAAGGLSQLIQHRMQSADLRAQALAADLASPVVLTACLACFAAVASALLLAAAMRTVRSLGLALHPPAWSRGYTQLGRGTAALLRASVVLPLLVSLLGVAPLAEGIFELSPPTWGLVKAGVLLVSSAVQLAAFRPLLQSYFNMTLVNWWTLKHGVTPATDQDKAQAQAAAGRMRRSAALHQALLGKVAVQALAPGLMMLACAFVVLPSSFEMLHAEAASEQHSVQLFWQSVGWFSAGHSMEVILQEESYAAVLYDDQLEKRCAYTFASKTEAGPLLRHAPPATIRLAARVLWRYHRESATQLAGGAGNAGCRFRLIESLQHHWDDLSDAKKITFAQMAAVTREYMSGAQDCFVPDAKQIAYLLSRFACNNHTICDDELHPIGVGIFPTGALLNHSSNPNAMQSFCGTQIVFRALRPIVAGEEVCISYIELAATAAEQRMSLLDSYYFDLDPRLTQAQMAVPLRRVRLATDWGPSVHFHIYATPPWPLDARDTHLTACQTADGETCLDCGVAARHLSAAGTSTCYNLPAYDDVAALQSQGGIEISCWGSRFLKDSGLAEQLATGLALLVHQLSEAKSSSAARGLASLTASLTPLDQGDIRLGSCHLWRLRLQEALLRAAVEEGRSWLVALQAARALTPLFKLAYPPVWPNLGLHLAMHAKLALHQNFVAEALQAANAALNVLQYTHPGSKSVLDDVLATKHVAADLLHPDT</sequence>
<dbReference type="InterPro" id="IPR046341">
    <property type="entry name" value="SET_dom_sf"/>
</dbReference>
<dbReference type="InterPro" id="IPR019395">
    <property type="entry name" value="Transmembrane_161A/B"/>
</dbReference>
<evidence type="ECO:0000313" key="10">
    <source>
        <dbReference type="Proteomes" id="UP001489004"/>
    </source>
</evidence>
<feature type="transmembrane region" description="Helical" evidence="7">
    <location>
        <begin position="215"/>
        <end position="239"/>
    </location>
</feature>
<keyword evidence="4 7" id="KW-1133">Transmembrane helix</keyword>
<feature type="transmembrane region" description="Helical" evidence="7">
    <location>
        <begin position="302"/>
        <end position="320"/>
    </location>
</feature>
<dbReference type="PANTHER" id="PTHR12197">
    <property type="entry name" value="HISTONE-LYSINE N-METHYLTRANSFERASE SMYD"/>
    <property type="match status" value="1"/>
</dbReference>
<organism evidence="9 10">
    <name type="scientific">[Myrmecia] bisecta</name>
    <dbReference type="NCBI Taxonomy" id="41462"/>
    <lineage>
        <taxon>Eukaryota</taxon>
        <taxon>Viridiplantae</taxon>
        <taxon>Chlorophyta</taxon>
        <taxon>core chlorophytes</taxon>
        <taxon>Trebouxiophyceae</taxon>
        <taxon>Trebouxiales</taxon>
        <taxon>Trebouxiaceae</taxon>
        <taxon>Myrmecia</taxon>
    </lineage>
</organism>
<evidence type="ECO:0000259" key="8">
    <source>
        <dbReference type="PROSITE" id="PS50280"/>
    </source>
</evidence>
<dbReference type="GO" id="GO:0005634">
    <property type="term" value="C:nucleus"/>
    <property type="evidence" value="ECO:0007669"/>
    <property type="project" value="TreeGrafter"/>
</dbReference>
<dbReference type="InterPro" id="IPR011990">
    <property type="entry name" value="TPR-like_helical_dom_sf"/>
</dbReference>
<evidence type="ECO:0000256" key="3">
    <source>
        <dbReference type="ARBA" id="ARBA00022692"/>
    </source>
</evidence>
<evidence type="ECO:0000256" key="1">
    <source>
        <dbReference type="ARBA" id="ARBA00004141"/>
    </source>
</evidence>
<dbReference type="InterPro" id="IPR001214">
    <property type="entry name" value="SET_dom"/>
</dbReference>
<evidence type="ECO:0000256" key="4">
    <source>
        <dbReference type="ARBA" id="ARBA00022989"/>
    </source>
</evidence>
<name>A0AAW1R8T6_9CHLO</name>
<keyword evidence="10" id="KW-1185">Reference proteome</keyword>
<reference evidence="9 10" key="1">
    <citation type="journal article" date="2024" name="Nat. Commun.">
        <title>Phylogenomics reveals the evolutionary origins of lichenization in chlorophyte algae.</title>
        <authorList>
            <person name="Puginier C."/>
            <person name="Libourel C."/>
            <person name="Otte J."/>
            <person name="Skaloud P."/>
            <person name="Haon M."/>
            <person name="Grisel S."/>
            <person name="Petersen M."/>
            <person name="Berrin J.G."/>
            <person name="Delaux P.M."/>
            <person name="Dal Grande F."/>
            <person name="Keller J."/>
        </authorList>
    </citation>
    <scope>NUCLEOTIDE SEQUENCE [LARGE SCALE GENOMIC DNA]</scope>
    <source>
        <strain evidence="9 10">SAG 2043</strain>
    </source>
</reference>
<keyword evidence="3 7" id="KW-0812">Transmembrane</keyword>
<feature type="transmembrane region" description="Helical" evidence="7">
    <location>
        <begin position="269"/>
        <end position="290"/>
    </location>
</feature>
<feature type="transmembrane region" description="Helical" evidence="7">
    <location>
        <begin position="6"/>
        <end position="26"/>
    </location>
</feature>
<feature type="transmembrane region" description="Helical" evidence="7">
    <location>
        <begin position="370"/>
        <end position="393"/>
    </location>
</feature>
<feature type="transmembrane region" description="Helical" evidence="7">
    <location>
        <begin position="101"/>
        <end position="119"/>
    </location>
</feature>
<evidence type="ECO:0000256" key="2">
    <source>
        <dbReference type="ARBA" id="ARBA00009706"/>
    </source>
</evidence>
<feature type="domain" description="SET" evidence="8">
    <location>
        <begin position="517"/>
        <end position="615"/>
    </location>
</feature>
<accession>A0AAW1R8T6</accession>
<evidence type="ECO:0000313" key="9">
    <source>
        <dbReference type="EMBL" id="KAK9829973.1"/>
    </source>
</evidence>
<dbReference type="EMBL" id="JALJOR010000001">
    <property type="protein sequence ID" value="KAK9829973.1"/>
    <property type="molecule type" value="Genomic_DNA"/>
</dbReference>
<dbReference type="InterPro" id="IPR050869">
    <property type="entry name" value="H3K4_H4K5_MeTrfase"/>
</dbReference>
<dbReference type="PROSITE" id="PS50280">
    <property type="entry name" value="SET"/>
    <property type="match status" value="1"/>
</dbReference>
<gene>
    <name evidence="9" type="ORF">WJX72_008972</name>
</gene>
<evidence type="ECO:0000256" key="5">
    <source>
        <dbReference type="ARBA" id="ARBA00023136"/>
    </source>
</evidence>
<keyword evidence="6" id="KW-0325">Glycoprotein</keyword>
<dbReference type="AlphaFoldDB" id="A0AAW1R8T6"/>
<comment type="subcellular location">
    <subcellularLocation>
        <location evidence="1">Membrane</location>
        <topology evidence="1">Multi-pass membrane protein</topology>
    </subcellularLocation>
</comment>
<comment type="similarity">
    <text evidence="2">Belongs to the TMEM161 family.</text>
</comment>
<feature type="transmembrane region" description="Helical" evidence="7">
    <location>
        <begin position="162"/>
        <end position="181"/>
    </location>
</feature>
<dbReference type="Gene3D" id="2.170.270.10">
    <property type="entry name" value="SET domain"/>
    <property type="match status" value="1"/>
</dbReference>
<protein>
    <recommendedName>
        <fullName evidence="8">SET domain-containing protein</fullName>
    </recommendedName>
</protein>
<dbReference type="PANTHER" id="PTHR12197:SF251">
    <property type="entry name" value="EG:BACR7C10.4 PROTEIN"/>
    <property type="match status" value="1"/>
</dbReference>
<feature type="transmembrane region" description="Helical" evidence="7">
    <location>
        <begin position="131"/>
        <end position="150"/>
    </location>
</feature>